<dbReference type="Proteomes" id="UP000215914">
    <property type="component" value="Unassembled WGS sequence"/>
</dbReference>
<dbReference type="Gramene" id="mRNA:HanXRQr2_Chr10g0436091">
    <property type="protein sequence ID" value="CDS:HanXRQr2_Chr10g0436091.1"/>
    <property type="gene ID" value="HanXRQr2_Chr10g0436091"/>
</dbReference>
<dbReference type="AlphaFoldDB" id="A0A9K3HWR0"/>
<evidence type="ECO:0000313" key="2">
    <source>
        <dbReference type="Proteomes" id="UP000215914"/>
    </source>
</evidence>
<name>A0A9K3HWR0_HELAN</name>
<organism evidence="1 2">
    <name type="scientific">Helianthus annuus</name>
    <name type="common">Common sunflower</name>
    <dbReference type="NCBI Taxonomy" id="4232"/>
    <lineage>
        <taxon>Eukaryota</taxon>
        <taxon>Viridiplantae</taxon>
        <taxon>Streptophyta</taxon>
        <taxon>Embryophyta</taxon>
        <taxon>Tracheophyta</taxon>
        <taxon>Spermatophyta</taxon>
        <taxon>Magnoliopsida</taxon>
        <taxon>eudicotyledons</taxon>
        <taxon>Gunneridae</taxon>
        <taxon>Pentapetalae</taxon>
        <taxon>asterids</taxon>
        <taxon>campanulids</taxon>
        <taxon>Asterales</taxon>
        <taxon>Asteraceae</taxon>
        <taxon>Asteroideae</taxon>
        <taxon>Heliantheae alliance</taxon>
        <taxon>Heliantheae</taxon>
        <taxon>Helianthus</taxon>
    </lineage>
</organism>
<reference evidence="1" key="1">
    <citation type="journal article" date="2017" name="Nature">
        <title>The sunflower genome provides insights into oil metabolism, flowering and Asterid evolution.</title>
        <authorList>
            <person name="Badouin H."/>
            <person name="Gouzy J."/>
            <person name="Grassa C.J."/>
            <person name="Murat F."/>
            <person name="Staton S.E."/>
            <person name="Cottret L."/>
            <person name="Lelandais-Briere C."/>
            <person name="Owens G.L."/>
            <person name="Carrere S."/>
            <person name="Mayjonade B."/>
            <person name="Legrand L."/>
            <person name="Gill N."/>
            <person name="Kane N.C."/>
            <person name="Bowers J.E."/>
            <person name="Hubner S."/>
            <person name="Bellec A."/>
            <person name="Berard A."/>
            <person name="Berges H."/>
            <person name="Blanchet N."/>
            <person name="Boniface M.C."/>
            <person name="Brunel D."/>
            <person name="Catrice O."/>
            <person name="Chaidir N."/>
            <person name="Claudel C."/>
            <person name="Donnadieu C."/>
            <person name="Faraut T."/>
            <person name="Fievet G."/>
            <person name="Helmstetter N."/>
            <person name="King M."/>
            <person name="Knapp S.J."/>
            <person name="Lai Z."/>
            <person name="Le Paslier M.C."/>
            <person name="Lippi Y."/>
            <person name="Lorenzon L."/>
            <person name="Mandel J.R."/>
            <person name="Marage G."/>
            <person name="Marchand G."/>
            <person name="Marquand E."/>
            <person name="Bret-Mestries E."/>
            <person name="Morien E."/>
            <person name="Nambeesan S."/>
            <person name="Nguyen T."/>
            <person name="Pegot-Espagnet P."/>
            <person name="Pouilly N."/>
            <person name="Raftis F."/>
            <person name="Sallet E."/>
            <person name="Schiex T."/>
            <person name="Thomas J."/>
            <person name="Vandecasteele C."/>
            <person name="Vares D."/>
            <person name="Vear F."/>
            <person name="Vautrin S."/>
            <person name="Crespi M."/>
            <person name="Mangin B."/>
            <person name="Burke J.M."/>
            <person name="Salse J."/>
            <person name="Munos S."/>
            <person name="Vincourt P."/>
            <person name="Rieseberg L.H."/>
            <person name="Langlade N.B."/>
        </authorList>
    </citation>
    <scope>NUCLEOTIDE SEQUENCE</scope>
    <source>
        <tissue evidence="1">Leaves</tissue>
    </source>
</reference>
<gene>
    <name evidence="1" type="ORF">HanXRQr2_Chr10g0436091</name>
</gene>
<comment type="caution">
    <text evidence="1">The sequence shown here is derived from an EMBL/GenBank/DDBJ whole genome shotgun (WGS) entry which is preliminary data.</text>
</comment>
<accession>A0A9K3HWR0</accession>
<protein>
    <submittedName>
        <fullName evidence="1">Uncharacterized protein</fullName>
    </submittedName>
</protein>
<reference evidence="1" key="2">
    <citation type="submission" date="2020-06" db="EMBL/GenBank/DDBJ databases">
        <title>Helianthus annuus Genome sequencing and assembly Release 2.</title>
        <authorList>
            <person name="Gouzy J."/>
            <person name="Langlade N."/>
            <person name="Munos S."/>
        </authorList>
    </citation>
    <scope>NUCLEOTIDE SEQUENCE</scope>
    <source>
        <tissue evidence="1">Leaves</tissue>
    </source>
</reference>
<proteinExistence type="predicted"/>
<sequence>MYLKVVWGLRLGCVRVCGSSGDTKRRAEWMHDCIKIRRKWVFFNKSWKKVGEIVSFCIKNGVNVG</sequence>
<evidence type="ECO:0000313" key="1">
    <source>
        <dbReference type="EMBL" id="KAF5786054.1"/>
    </source>
</evidence>
<dbReference type="EMBL" id="MNCJ02000325">
    <property type="protein sequence ID" value="KAF5786054.1"/>
    <property type="molecule type" value="Genomic_DNA"/>
</dbReference>
<keyword evidence="2" id="KW-1185">Reference proteome</keyword>